<dbReference type="GO" id="GO:0015035">
    <property type="term" value="F:protein-disulfide reductase activity"/>
    <property type="evidence" value="ECO:0007669"/>
    <property type="project" value="UniProtKB-UniRule"/>
</dbReference>
<feature type="active site" description="Nucleophile" evidence="8">
    <location>
        <position position="31"/>
    </location>
</feature>
<feature type="domain" description="Thioredoxin" evidence="10">
    <location>
        <begin position="1"/>
        <end position="107"/>
    </location>
</feature>
<evidence type="ECO:0000256" key="5">
    <source>
        <dbReference type="ARBA" id="ARBA00023284"/>
    </source>
</evidence>
<evidence type="ECO:0000256" key="3">
    <source>
        <dbReference type="ARBA" id="ARBA00022982"/>
    </source>
</evidence>
<evidence type="ECO:0000256" key="7">
    <source>
        <dbReference type="PIRNR" id="PIRNR000077"/>
    </source>
</evidence>
<comment type="similarity">
    <text evidence="1 7">Belongs to the thioredoxin family.</text>
</comment>
<dbReference type="PROSITE" id="PS00194">
    <property type="entry name" value="THIOREDOXIN_1"/>
    <property type="match status" value="1"/>
</dbReference>
<feature type="disulfide bond" description="Redox-active" evidence="9">
    <location>
        <begin position="31"/>
        <end position="34"/>
    </location>
</feature>
<dbReference type="NCBIfam" id="TIGR01068">
    <property type="entry name" value="thioredoxin"/>
    <property type="match status" value="1"/>
</dbReference>
<dbReference type="SUPFAM" id="SSF52833">
    <property type="entry name" value="Thioredoxin-like"/>
    <property type="match status" value="1"/>
</dbReference>
<dbReference type="InterPro" id="IPR017937">
    <property type="entry name" value="Thioredoxin_CS"/>
</dbReference>
<dbReference type="PIRSF" id="PIRSF000077">
    <property type="entry name" value="Thioredoxin"/>
    <property type="match status" value="1"/>
</dbReference>
<evidence type="ECO:0000313" key="12">
    <source>
        <dbReference type="Proteomes" id="UP000325516"/>
    </source>
</evidence>
<evidence type="ECO:0000256" key="9">
    <source>
        <dbReference type="PIRSR" id="PIRSR000077-4"/>
    </source>
</evidence>
<keyword evidence="12" id="KW-1185">Reference proteome</keyword>
<keyword evidence="4 9" id="KW-1015">Disulfide bond</keyword>
<dbReference type="AlphaFoldDB" id="A0A5J6L8A5"/>
<dbReference type="GO" id="GO:0045454">
    <property type="term" value="P:cell redox homeostasis"/>
    <property type="evidence" value="ECO:0007669"/>
    <property type="project" value="TreeGrafter"/>
</dbReference>
<organism evidence="11 12">
    <name type="scientific">Microbacterium lushaniae</name>
    <dbReference type="NCBI Taxonomy" id="2614639"/>
    <lineage>
        <taxon>Bacteria</taxon>
        <taxon>Bacillati</taxon>
        <taxon>Actinomycetota</taxon>
        <taxon>Actinomycetes</taxon>
        <taxon>Micrococcales</taxon>
        <taxon>Microbacteriaceae</taxon>
        <taxon>Microbacterium</taxon>
    </lineage>
</organism>
<keyword evidence="5 9" id="KW-0676">Redox-active center</keyword>
<evidence type="ECO:0000259" key="10">
    <source>
        <dbReference type="PROSITE" id="PS51352"/>
    </source>
</evidence>
<dbReference type="KEGG" id="mlz:F6J85_17540"/>
<keyword evidence="3" id="KW-0249">Electron transport</keyword>
<feature type="site" description="Deprotonates C-terminal active site Cys" evidence="8">
    <location>
        <position position="25"/>
    </location>
</feature>
<dbReference type="Gene3D" id="3.40.30.10">
    <property type="entry name" value="Glutaredoxin"/>
    <property type="match status" value="1"/>
</dbReference>
<dbReference type="GO" id="GO:0005829">
    <property type="term" value="C:cytosol"/>
    <property type="evidence" value="ECO:0007669"/>
    <property type="project" value="TreeGrafter"/>
</dbReference>
<dbReference type="PANTHER" id="PTHR45663">
    <property type="entry name" value="GEO12009P1"/>
    <property type="match status" value="1"/>
</dbReference>
<dbReference type="InterPro" id="IPR005746">
    <property type="entry name" value="Thioredoxin"/>
</dbReference>
<feature type="site" description="Contributes to redox potential value" evidence="8">
    <location>
        <position position="33"/>
    </location>
</feature>
<dbReference type="PROSITE" id="PS51352">
    <property type="entry name" value="THIOREDOXIN_2"/>
    <property type="match status" value="1"/>
</dbReference>
<name>A0A5J6L8A5_9MICO</name>
<dbReference type="Proteomes" id="UP000325516">
    <property type="component" value="Chromosome"/>
</dbReference>
<dbReference type="PRINTS" id="PR00421">
    <property type="entry name" value="THIOREDOXIN"/>
</dbReference>
<dbReference type="CDD" id="cd02947">
    <property type="entry name" value="TRX_family"/>
    <property type="match status" value="1"/>
</dbReference>
<dbReference type="InterPro" id="IPR013766">
    <property type="entry name" value="Thioredoxin_domain"/>
</dbReference>
<evidence type="ECO:0000256" key="8">
    <source>
        <dbReference type="PIRSR" id="PIRSR000077-1"/>
    </source>
</evidence>
<dbReference type="RefSeq" id="WP_150927045.1">
    <property type="nucleotide sequence ID" value="NZ_CP044232.1"/>
</dbReference>
<reference evidence="12" key="1">
    <citation type="submission" date="2019-09" db="EMBL/GenBank/DDBJ databases">
        <title>Mumia zhuanghuii sp. nov. isolated from the intestinal contents of plateau pika (Ochotona curzoniae) in the Qinghai-Tibet plateau of China.</title>
        <authorList>
            <person name="Tian Z."/>
        </authorList>
    </citation>
    <scope>NUCLEOTIDE SEQUENCE [LARGE SCALE GENOMIC DNA]</scope>
    <source>
        <strain evidence="12">L-031</strain>
    </source>
</reference>
<keyword evidence="2" id="KW-0813">Transport</keyword>
<dbReference type="FunFam" id="3.40.30.10:FF:000001">
    <property type="entry name" value="Thioredoxin"/>
    <property type="match status" value="1"/>
</dbReference>
<protein>
    <recommendedName>
        <fullName evidence="6 7">Thioredoxin</fullName>
    </recommendedName>
</protein>
<accession>A0A5J6L8A5</accession>
<feature type="active site" description="Nucleophile" evidence="8">
    <location>
        <position position="34"/>
    </location>
</feature>
<evidence type="ECO:0000256" key="1">
    <source>
        <dbReference type="ARBA" id="ARBA00008987"/>
    </source>
</evidence>
<evidence type="ECO:0000256" key="6">
    <source>
        <dbReference type="NCBIfam" id="TIGR01068"/>
    </source>
</evidence>
<proteinExistence type="inferred from homology"/>
<evidence type="ECO:0000256" key="4">
    <source>
        <dbReference type="ARBA" id="ARBA00023157"/>
    </source>
</evidence>
<sequence length="107" mass="11783">MSAKATTSATFEQDVLHAEGPVLVDFWAEWCGPCRMVSPILDEIQAENPEKITVLKLNVDENPDLAMKYQITSIPAMKVFQGGEVKTTIIGAKPKFALEKDLAQYIG</sequence>
<dbReference type="Pfam" id="PF00085">
    <property type="entry name" value="Thioredoxin"/>
    <property type="match status" value="1"/>
</dbReference>
<evidence type="ECO:0000313" key="11">
    <source>
        <dbReference type="EMBL" id="QEW04705.1"/>
    </source>
</evidence>
<gene>
    <name evidence="11" type="primary">trxA</name>
    <name evidence="11" type="ORF">F6J85_17540</name>
</gene>
<dbReference type="EMBL" id="CP044232">
    <property type="protein sequence ID" value="QEW04705.1"/>
    <property type="molecule type" value="Genomic_DNA"/>
</dbReference>
<feature type="site" description="Contributes to redox potential value" evidence="8">
    <location>
        <position position="32"/>
    </location>
</feature>
<dbReference type="PANTHER" id="PTHR45663:SF11">
    <property type="entry name" value="GEO12009P1"/>
    <property type="match status" value="1"/>
</dbReference>
<dbReference type="InterPro" id="IPR036249">
    <property type="entry name" value="Thioredoxin-like_sf"/>
</dbReference>
<evidence type="ECO:0000256" key="2">
    <source>
        <dbReference type="ARBA" id="ARBA00022448"/>
    </source>
</evidence>